<protein>
    <submittedName>
        <fullName evidence="2">Histidinol phosphate phosphatase domain-containing protein</fullName>
    </submittedName>
</protein>
<feature type="domain" description="Polymerase/histidinol phosphatase N-terminal" evidence="1">
    <location>
        <begin position="2"/>
        <end position="76"/>
    </location>
</feature>
<dbReference type="InterPro" id="IPR016195">
    <property type="entry name" value="Pol/histidinol_Pase-like"/>
</dbReference>
<dbReference type="Pfam" id="PF02811">
    <property type="entry name" value="PHP"/>
    <property type="match status" value="1"/>
</dbReference>
<dbReference type="Gene3D" id="3.20.20.140">
    <property type="entry name" value="Metal-dependent hydrolases"/>
    <property type="match status" value="1"/>
</dbReference>
<dbReference type="AlphaFoldDB" id="A0A523TGC3"/>
<dbReference type="NCBIfam" id="NF004981">
    <property type="entry name" value="PRK06361.1"/>
    <property type="match status" value="1"/>
</dbReference>
<accession>A0A523TGC3</accession>
<sequence>MIDLHTHTLLSDGELCPAELVQRAKFKGYTVLGITDHVDLSNLDLVVPQIAEFCEKINRIEKGIQVIPGAELTHLPPPLIPEFASKAREKGAILVLVHGETIVEPVPRGTNRAALDADIDILAHPGIISEEEVRIARERGLFLEISTRSGHCLTNGHVARLATSLGAELILNTDAHAAQDLITLEQAQEILLGAGLPALKVSKIIENSQGLVKKLYSKNS</sequence>
<dbReference type="GO" id="GO:0005829">
    <property type="term" value="C:cytosol"/>
    <property type="evidence" value="ECO:0007669"/>
    <property type="project" value="TreeGrafter"/>
</dbReference>
<dbReference type="GO" id="GO:0008270">
    <property type="term" value="F:zinc ion binding"/>
    <property type="evidence" value="ECO:0007669"/>
    <property type="project" value="TreeGrafter"/>
</dbReference>
<name>A0A523TGC3_UNCAE</name>
<evidence type="ECO:0000313" key="3">
    <source>
        <dbReference type="Proteomes" id="UP000316517"/>
    </source>
</evidence>
<reference evidence="2 3" key="1">
    <citation type="submission" date="2019-03" db="EMBL/GenBank/DDBJ databases">
        <title>Metabolic potential of uncultured bacteria and archaea associated with petroleum seepage in deep-sea sediments.</title>
        <authorList>
            <person name="Dong X."/>
            <person name="Hubert C."/>
        </authorList>
    </citation>
    <scope>NUCLEOTIDE SEQUENCE [LARGE SCALE GENOMIC DNA]</scope>
    <source>
        <strain evidence="2">E44_bin3</strain>
    </source>
</reference>
<dbReference type="InterPro" id="IPR003141">
    <property type="entry name" value="Pol/His_phosphatase_N"/>
</dbReference>
<evidence type="ECO:0000313" key="2">
    <source>
        <dbReference type="EMBL" id="TET29367.1"/>
    </source>
</evidence>
<dbReference type="InterPro" id="IPR004013">
    <property type="entry name" value="PHP_dom"/>
</dbReference>
<organism evidence="2 3">
    <name type="scientific">Aerophobetes bacterium</name>
    <dbReference type="NCBI Taxonomy" id="2030807"/>
    <lineage>
        <taxon>Bacteria</taxon>
        <taxon>Candidatus Aerophobota</taxon>
    </lineage>
</organism>
<dbReference type="CDD" id="cd07432">
    <property type="entry name" value="PHP_HisPPase"/>
    <property type="match status" value="1"/>
</dbReference>
<evidence type="ECO:0000259" key="1">
    <source>
        <dbReference type="SMART" id="SM00481"/>
    </source>
</evidence>
<dbReference type="InterPro" id="IPR050243">
    <property type="entry name" value="PHP_phosphatase"/>
</dbReference>
<dbReference type="GO" id="GO:0042578">
    <property type="term" value="F:phosphoric ester hydrolase activity"/>
    <property type="evidence" value="ECO:0007669"/>
    <property type="project" value="TreeGrafter"/>
</dbReference>
<dbReference type="EMBL" id="SOJT01000083">
    <property type="protein sequence ID" value="TET29367.1"/>
    <property type="molecule type" value="Genomic_DNA"/>
</dbReference>
<dbReference type="SMART" id="SM00481">
    <property type="entry name" value="POLIIIAc"/>
    <property type="match status" value="1"/>
</dbReference>
<dbReference type="SUPFAM" id="SSF89550">
    <property type="entry name" value="PHP domain-like"/>
    <property type="match status" value="1"/>
</dbReference>
<gene>
    <name evidence="2" type="ORF">E3J68_01895</name>
</gene>
<dbReference type="Proteomes" id="UP000316517">
    <property type="component" value="Unassembled WGS sequence"/>
</dbReference>
<comment type="caution">
    <text evidence="2">The sequence shown here is derived from an EMBL/GenBank/DDBJ whole genome shotgun (WGS) entry which is preliminary data.</text>
</comment>
<proteinExistence type="predicted"/>
<dbReference type="PANTHER" id="PTHR36928">
    <property type="entry name" value="PHOSPHATASE YCDX-RELATED"/>
    <property type="match status" value="1"/>
</dbReference>
<dbReference type="PANTHER" id="PTHR36928:SF1">
    <property type="entry name" value="PHOSPHATASE YCDX-RELATED"/>
    <property type="match status" value="1"/>
</dbReference>